<evidence type="ECO:0000259" key="1">
    <source>
        <dbReference type="SMART" id="SM00382"/>
    </source>
</evidence>
<dbReference type="RefSeq" id="XP_012649861.2">
    <property type="nucleotide sequence ID" value="XM_012794407.2"/>
</dbReference>
<dbReference type="SMART" id="SM00382">
    <property type="entry name" value="AAA"/>
    <property type="match status" value="1"/>
</dbReference>
<dbReference type="OrthoDB" id="2195431at2759"/>
<dbReference type="GO" id="GO:0005524">
    <property type="term" value="F:ATP binding"/>
    <property type="evidence" value="ECO:0007669"/>
    <property type="project" value="InterPro"/>
</dbReference>
<keyword evidence="3" id="KW-1185">Reference proteome</keyword>
<proteinExistence type="predicted"/>
<dbReference type="InterPro" id="IPR027417">
    <property type="entry name" value="P-loop_NTPase"/>
</dbReference>
<dbReference type="InterPro" id="IPR003593">
    <property type="entry name" value="AAA+_ATPase"/>
</dbReference>
<dbReference type="Gene3D" id="3.40.50.300">
    <property type="entry name" value="P-loop containing nucleotide triphosphate hydrolases"/>
    <property type="match status" value="1"/>
</dbReference>
<dbReference type="CDD" id="cd00009">
    <property type="entry name" value="AAA"/>
    <property type="match status" value="1"/>
</dbReference>
<dbReference type="GO" id="GO:0016887">
    <property type="term" value="F:ATP hydrolysis activity"/>
    <property type="evidence" value="ECO:0007669"/>
    <property type="project" value="InterPro"/>
</dbReference>
<dbReference type="GeneID" id="24425900"/>
<evidence type="ECO:0000313" key="3">
    <source>
        <dbReference type="Proteomes" id="UP000002899"/>
    </source>
</evidence>
<accession>I7J8K6</accession>
<dbReference type="Pfam" id="PF00004">
    <property type="entry name" value="AAA"/>
    <property type="match status" value="1"/>
</dbReference>
<dbReference type="EMBL" id="LN871599">
    <property type="protein sequence ID" value="CCF75453.2"/>
    <property type="molecule type" value="Genomic_DNA"/>
</dbReference>
<dbReference type="PANTHER" id="PTHR23389:SF3">
    <property type="entry name" value="CHROMOSOME TRANSMISSION FIDELITY PROTEIN 18 HOMOLOG"/>
    <property type="match status" value="1"/>
</dbReference>
<organism evidence="2 3">
    <name type="scientific">Babesia microti (strain RI)</name>
    <dbReference type="NCBI Taxonomy" id="1133968"/>
    <lineage>
        <taxon>Eukaryota</taxon>
        <taxon>Sar</taxon>
        <taxon>Alveolata</taxon>
        <taxon>Apicomplexa</taxon>
        <taxon>Aconoidasida</taxon>
        <taxon>Piroplasmida</taxon>
        <taxon>Babesiidae</taxon>
        <taxon>Babesia</taxon>
    </lineage>
</organism>
<dbReference type="InterPro" id="IPR003959">
    <property type="entry name" value="ATPase_AAA_core"/>
</dbReference>
<dbReference type="KEGG" id="bmic:BmR1_04g06276"/>
<dbReference type="SUPFAM" id="SSF52540">
    <property type="entry name" value="P-loop containing nucleoside triphosphate hydrolases"/>
    <property type="match status" value="1"/>
</dbReference>
<feature type="domain" description="AAA+ ATPase" evidence="1">
    <location>
        <begin position="247"/>
        <end position="376"/>
    </location>
</feature>
<protein>
    <submittedName>
        <fullName evidence="2">Chromosome transmission fidelity protein 18</fullName>
    </submittedName>
</protein>
<dbReference type="AlphaFoldDB" id="I7J8K6"/>
<dbReference type="Proteomes" id="UP000002899">
    <property type="component" value="Chromosome IV"/>
</dbReference>
<dbReference type="GO" id="GO:0005634">
    <property type="term" value="C:nucleus"/>
    <property type="evidence" value="ECO:0007669"/>
    <property type="project" value="TreeGrafter"/>
</dbReference>
<reference evidence="2 3" key="3">
    <citation type="journal article" date="2016" name="Sci. Rep.">
        <title>Genome-wide diversity and gene expression profiling of Babesia microti isolates identify polymorphic genes that mediate host-pathogen interactions.</title>
        <authorList>
            <person name="Silva J.C."/>
            <person name="Cornillot E."/>
            <person name="McCracken C."/>
            <person name="Usmani-Brown S."/>
            <person name="Dwivedi A."/>
            <person name="Ifeonu O.O."/>
            <person name="Crabtree J."/>
            <person name="Gotia H.T."/>
            <person name="Virji A.Z."/>
            <person name="Reynes C."/>
            <person name="Colinge J."/>
            <person name="Kumar V."/>
            <person name="Lawres L."/>
            <person name="Pazzi J.E."/>
            <person name="Pablo J.V."/>
            <person name="Hung C."/>
            <person name="Brancato J."/>
            <person name="Kumari P."/>
            <person name="Orvis J."/>
            <person name="Tretina K."/>
            <person name="Chibucos M."/>
            <person name="Ott S."/>
            <person name="Sadzewicz L."/>
            <person name="Sengamalay N."/>
            <person name="Shetty A.C."/>
            <person name="Su Q."/>
            <person name="Tallon L."/>
            <person name="Fraser C.M."/>
            <person name="Frutos R."/>
            <person name="Molina D.M."/>
            <person name="Krause P.J."/>
            <person name="Ben Mamoun C."/>
        </authorList>
    </citation>
    <scope>NUCLEOTIDE SEQUENCE [LARGE SCALE GENOMIC DNA]</scope>
    <source>
        <strain evidence="2 3">RI</strain>
    </source>
</reference>
<gene>
    <name evidence="2" type="ORF">BmR1_04g06276</name>
</gene>
<evidence type="ECO:0000313" key="2">
    <source>
        <dbReference type="EMBL" id="CCF75453.2"/>
    </source>
</evidence>
<dbReference type="GO" id="GO:0003677">
    <property type="term" value="F:DNA binding"/>
    <property type="evidence" value="ECO:0007669"/>
    <property type="project" value="TreeGrafter"/>
</dbReference>
<dbReference type="VEuPathDB" id="PiroplasmaDB:BmR1_04g06276"/>
<name>I7J8K6_BABMR</name>
<dbReference type="PANTHER" id="PTHR23389">
    <property type="entry name" value="CHROMOSOME TRANSMISSION FIDELITY FACTOR 18"/>
    <property type="match status" value="1"/>
</dbReference>
<sequence>MKNLYRLFKSQVQTKHNETHDILKDIYGSQHEIDYNFTHNVSEPSSEHIDLLVWPAGPPFGLGINTGSTYTSFGLIEMGNMYKYGNLRSPKSASKNNKTYVRFMSSLCYKILQNDLLKVVKSSNLFDLTDSTNVVQFKPLSKIHTPIYLRSYSIAAEDNNSNSNYLTQLLDKPIEYLFKQLIESDELIFETKKRKVEEVVTECAQDQLWVDKYKPLYFSDLLSDEKVNREALCWLNSWKNLEERGGEPRILILGGPPGVGKSTLVHVIARHSNYNVVEINASDDRTKDRLMPMILSITTTNSTTGQPNLCLLEEIDGLASGEEQVISALVSLLEKRTKEGGYKVKRPIICTCNDLYNRNLIKLRQIAKILFVYPPDELTLLQRLQSILSSESIVMDPLMLSNLINVYREDIRSCILALDYYTRDYRKDKKFKIHLNDMLDAFKDHSSRIDEFIRLVFSLSKEDESINIINNKLIKILTTGQVNPNFNTMAALLDDHLLKIPYNDPNMINTSYIMDLLAQSDVINSKININPSCSLLIVPYLETVNKIRPFQSSRLTSIVYPALSIHNIGFQRRLASRNAIKNLQANAIPHFANHIVNPSFLTDTLSFILYMIRPREALMAHDWSDLGRFFKNTNIVHEILQVTNSSPAVKQLVQIIRILSVYGIHLIKVQSSENISGEYHLDPDLTLLQMESWSSNFNNKKFAQFNILTDKIDFRPWKIESSVCESLCKAMSWFTNVWMHNIFCISKLGVDISSNIKTAILDSYISGPRFIPTPSVSTKPSLSTHVSISVNEDEFIENTLQPTFKELLVENFDMINCLRSLNFDKTSGKYKYVLENTSAVYHIVNNFQDLFK</sequence>
<reference evidence="2 3" key="2">
    <citation type="journal article" date="2013" name="PLoS ONE">
        <title>Whole genome mapping and re-organization of the nuclear and mitochondrial genomes of Babesia microti isolates.</title>
        <authorList>
            <person name="Cornillot E."/>
            <person name="Dassouli A."/>
            <person name="Garg A."/>
            <person name="Pachikara N."/>
            <person name="Randazzo S."/>
            <person name="Depoix D."/>
            <person name="Carcy B."/>
            <person name="Delbecq S."/>
            <person name="Frutos R."/>
            <person name="Silva J.C."/>
            <person name="Sutton R."/>
            <person name="Krause P.J."/>
            <person name="Mamoun C.B."/>
        </authorList>
    </citation>
    <scope>NUCLEOTIDE SEQUENCE [LARGE SCALE GENOMIC DNA]</scope>
    <source>
        <strain evidence="2 3">RI</strain>
    </source>
</reference>
<reference evidence="2 3" key="1">
    <citation type="journal article" date="2012" name="Nucleic Acids Res.">
        <title>Sequencing of the smallest Apicomplexan genome from the human pathogen Babesia microti.</title>
        <authorList>
            <person name="Cornillot E."/>
            <person name="Hadj-Kaddour K."/>
            <person name="Dassouli A."/>
            <person name="Noel B."/>
            <person name="Ranwez V."/>
            <person name="Vacherie B."/>
            <person name="Augagneur Y."/>
            <person name="Bres V."/>
            <person name="Duclos A."/>
            <person name="Randazzo S."/>
            <person name="Carcy B."/>
            <person name="Debierre-Grockiego F."/>
            <person name="Delbecq S."/>
            <person name="Moubri-Menage K."/>
            <person name="Shams-Eldin H."/>
            <person name="Usmani-Brown S."/>
            <person name="Bringaud F."/>
            <person name="Wincker P."/>
            <person name="Vivares C.P."/>
            <person name="Schwarz R.T."/>
            <person name="Schetters T.P."/>
            <person name="Krause P.J."/>
            <person name="Gorenflot A."/>
            <person name="Berry V."/>
            <person name="Barbe V."/>
            <person name="Ben Mamoun C."/>
        </authorList>
    </citation>
    <scope>NUCLEOTIDE SEQUENCE [LARGE SCALE GENOMIC DNA]</scope>
    <source>
        <strain evidence="2 3">RI</strain>
    </source>
</reference>